<dbReference type="EMBL" id="JACMSC010000011">
    <property type="protein sequence ID" value="KAG6499719.1"/>
    <property type="molecule type" value="Genomic_DNA"/>
</dbReference>
<dbReference type="FunFam" id="1.25.70.10:FF:000001">
    <property type="entry name" value="Mitochondrial transcription termination factor-like"/>
    <property type="match status" value="1"/>
</dbReference>
<dbReference type="Pfam" id="PF02536">
    <property type="entry name" value="mTERF"/>
    <property type="match status" value="1"/>
</dbReference>
<dbReference type="PANTHER" id="PTHR13068">
    <property type="entry name" value="CGI-12 PROTEIN-RELATED"/>
    <property type="match status" value="1"/>
</dbReference>
<evidence type="ECO:0000313" key="2">
    <source>
        <dbReference type="Proteomes" id="UP000734854"/>
    </source>
</evidence>
<dbReference type="Proteomes" id="UP000734854">
    <property type="component" value="Unassembled WGS sequence"/>
</dbReference>
<organism evidence="1 2">
    <name type="scientific">Zingiber officinale</name>
    <name type="common">Ginger</name>
    <name type="synonym">Amomum zingiber</name>
    <dbReference type="NCBI Taxonomy" id="94328"/>
    <lineage>
        <taxon>Eukaryota</taxon>
        <taxon>Viridiplantae</taxon>
        <taxon>Streptophyta</taxon>
        <taxon>Embryophyta</taxon>
        <taxon>Tracheophyta</taxon>
        <taxon>Spermatophyta</taxon>
        <taxon>Magnoliopsida</taxon>
        <taxon>Liliopsida</taxon>
        <taxon>Zingiberales</taxon>
        <taxon>Zingiberaceae</taxon>
        <taxon>Zingiber</taxon>
    </lineage>
</organism>
<evidence type="ECO:0000313" key="1">
    <source>
        <dbReference type="EMBL" id="KAG6499719.1"/>
    </source>
</evidence>
<protein>
    <submittedName>
        <fullName evidence="1">Uncharacterized protein</fullName>
    </submittedName>
</protein>
<dbReference type="AlphaFoldDB" id="A0A8J5KX89"/>
<dbReference type="SMART" id="SM00733">
    <property type="entry name" value="Mterf"/>
    <property type="match status" value="7"/>
</dbReference>
<keyword evidence="2" id="KW-1185">Reference proteome</keyword>
<accession>A0A8J5KX89</accession>
<proteinExistence type="predicted"/>
<sequence length="395" mass="44893">MMKRLHYFSSFCKTVYFARSPHPHYASLLFAVLPYSDSATATGAASATGKHMFMVQYLVDSCGFDQEKATEASKLLKGIQSRQQPDSVLAFLKSYGFDDASVKKLLRYTPKCLLLDVEKTLAPKFRAFEDLGLSPSDIVHLVRSNPRTAKIKHERTVPKIEFWQGLVRSKDALVKLFKRSQGILGYSIEKTIQPNLELLRECGLDGPKLNTMLRNSPQIVAQNGDSLKSLISRAEELGVPRTSGMFHIALRSLFMVSPEKFKMQMELFQTFGWSEDNFVVAFQKCPTFTQGSLTTLQRKMEFLINEVGYASSFIAIHPILLLLSLERRLIPRHRILATLKSRGHCESDYKVTTYMMASETKFVEKYIIFYKDRYPDLSELYASLKHTSTSDSGLQ</sequence>
<name>A0A8J5KX89_ZINOF</name>
<reference evidence="1 2" key="1">
    <citation type="submission" date="2020-08" db="EMBL/GenBank/DDBJ databases">
        <title>Plant Genome Project.</title>
        <authorList>
            <person name="Zhang R.-G."/>
        </authorList>
    </citation>
    <scope>NUCLEOTIDE SEQUENCE [LARGE SCALE GENOMIC DNA]</scope>
    <source>
        <tissue evidence="1">Rhizome</tissue>
    </source>
</reference>
<comment type="caution">
    <text evidence="1">The sequence shown here is derived from an EMBL/GenBank/DDBJ whole genome shotgun (WGS) entry which is preliminary data.</text>
</comment>
<dbReference type="InterPro" id="IPR003690">
    <property type="entry name" value="MTERF"/>
</dbReference>
<gene>
    <name evidence="1" type="ORF">ZIOFF_039510</name>
</gene>
<dbReference type="GO" id="GO:0003676">
    <property type="term" value="F:nucleic acid binding"/>
    <property type="evidence" value="ECO:0007669"/>
    <property type="project" value="InterPro"/>
</dbReference>
<dbReference type="OrthoDB" id="617162at2759"/>
<dbReference type="PANTHER" id="PTHR13068:SF236">
    <property type="entry name" value="OS02G0749800 PROTEIN"/>
    <property type="match status" value="1"/>
</dbReference>